<reference evidence="1 2" key="1">
    <citation type="submission" date="2015-07" db="EMBL/GenBank/DDBJ databases">
        <title>Whole genome sequence of Herpetosiphon geysericola DSM 7119.</title>
        <authorList>
            <person name="Hemp J."/>
            <person name="Ward L.M."/>
            <person name="Pace L.A."/>
            <person name="Fischer W.W."/>
        </authorList>
    </citation>
    <scope>NUCLEOTIDE SEQUENCE [LARGE SCALE GENOMIC DNA]</scope>
    <source>
        <strain evidence="1 2">DSM 7119</strain>
    </source>
</reference>
<dbReference type="Proteomes" id="UP000050277">
    <property type="component" value="Unassembled WGS sequence"/>
</dbReference>
<evidence type="ECO:0000313" key="1">
    <source>
        <dbReference type="EMBL" id="KPL80208.1"/>
    </source>
</evidence>
<proteinExistence type="predicted"/>
<organism evidence="1 2">
    <name type="scientific">Herpetosiphon geysericola</name>
    <dbReference type="NCBI Taxonomy" id="70996"/>
    <lineage>
        <taxon>Bacteria</taxon>
        <taxon>Bacillati</taxon>
        <taxon>Chloroflexota</taxon>
        <taxon>Chloroflexia</taxon>
        <taxon>Herpetosiphonales</taxon>
        <taxon>Herpetosiphonaceae</taxon>
        <taxon>Herpetosiphon</taxon>
    </lineage>
</organism>
<dbReference type="Gene3D" id="3.40.1360.10">
    <property type="match status" value="1"/>
</dbReference>
<sequence>MLPASRCQMPRLIVPVFESGQLVALHGRAYLPEDTDAKWLTSGGSRKDVLYNAEYLAPGKTVIIGENLVDAIIAMQDRPDVVAVASGGVAWAGENLTRWCELIAASQPKRVIVWLDNDLAGQASGAMYRTLLGQWRTTMHQRVAEGKIPRIPTPPEPAGPKIANQLLALHQPVTLYQWPMSAPPKADLGWCLQGAA</sequence>
<protein>
    <recommendedName>
        <fullName evidence="3">Toprim domain-containing protein</fullName>
    </recommendedName>
</protein>
<dbReference type="AlphaFoldDB" id="A0A0P6XJJ2"/>
<comment type="caution">
    <text evidence="1">The sequence shown here is derived from an EMBL/GenBank/DDBJ whole genome shotgun (WGS) entry which is preliminary data.</text>
</comment>
<dbReference type="SUPFAM" id="SSF56731">
    <property type="entry name" value="DNA primase core"/>
    <property type="match status" value="1"/>
</dbReference>
<name>A0A0P6XJJ2_9CHLR</name>
<evidence type="ECO:0000313" key="2">
    <source>
        <dbReference type="Proteomes" id="UP000050277"/>
    </source>
</evidence>
<keyword evidence="2" id="KW-1185">Reference proteome</keyword>
<dbReference type="STRING" id="70996.SE18_24435"/>
<dbReference type="EMBL" id="LGKP01000040">
    <property type="protein sequence ID" value="KPL80208.1"/>
    <property type="molecule type" value="Genomic_DNA"/>
</dbReference>
<accession>A0A0P6XJJ2</accession>
<gene>
    <name evidence="1" type="ORF">SE18_24435</name>
</gene>
<evidence type="ECO:0008006" key="3">
    <source>
        <dbReference type="Google" id="ProtNLM"/>
    </source>
</evidence>